<evidence type="ECO:0000256" key="4">
    <source>
        <dbReference type="ARBA" id="ARBA00023027"/>
    </source>
</evidence>
<sequence>MRSSSSSSSFCYRFTYDVFLNFRGKDTRHGFTGNLYKALCDSGIRTFIDDQHLSKGDQVTSALENAIRESRIFIVVLSENYASSSFCLNELDYILRFIKHKGRLVLPVFYGVYPSDVRHHTGSFGEALAHHEKKFNSYYNMEKLETWKMALHHVANLSGYHFEHGEGYEYEFIQRIVEFVSSKINYAPLHVADYPVGLESKVLKVMSLLDVGSDDVVHMVGIHGIGGVGKTTLGAAVYNLIADHFEALCFLENVRDTSNKQGLQHLQCNLLSETVGEIKLTSVKQGISIIQHRLQQKKILLILDDVDTQEQLQTLAGRPHWFGLGSRVIITTRDKQLLACHGVKRTYEVNELNEKDALELLTWKAFKLEKVDPCYKDVLNQAVSYASGVPLALEVIGSNLYGGNIEQWQSTLDRYKRIPNKDIQEILKVSYDSLEEDEQSVFVDIACCFKIYDLAEMEDILRAHHGHCMKHHIRVLVEKSLVKISLDGNVTLHDLIEDMGREIVRKESPKEPGKRSRLWLLEDIVQVLEENKGTSQIEIICMDFPLYEEVEIEWDGYAFKKMKNLRTLIIRKGHFSKGPKHLPNSLRVMEWWGYPSQNLPYDFHPKQLSIFKLPCCEYTSLKLADFLRKKFVNMTSLNFDECQYLKQIPDVSCLTHLEKLSFRWCPKLFALHYSVGFLEKLKLLNAEGCSMLKSFPPIKLISLEQLKLRYCHSLNNFPEILGNMENIKELDLRGTPVKKFPLSFQNLTRLRKLHLCLRVQAMKNGCVGIPLSSICMMPELVDITASRSEGELFGEVDDGVEKVSSTLSTNVQYLQLRCCNLTDEFFTIVLPWFANMKNLDLSGNNFTVIPECMKECHFLTNLNLNFCERLREIRGIPPNLKYFSAIDCLSLTSSCRSMLLKQELHEAGSTFFYLPGAKIPEWFEFQRLELPISFWFRNKLPAVTICLALERVCKYCPSRGDKCRLLVIPSTLRLMSPIVIINGKEHLFDSWEMINDCTCVFDLRETKLRNDLDEELLDNEWNHAEVTCRYTSFGQTFIKSGIHVLKQENSMGVIRFTDPCRKRNLDDEFNSFKSLNQQLLKK</sequence>
<keyword evidence="7" id="KW-1185">Reference proteome</keyword>
<dbReference type="InterPro" id="IPR027417">
    <property type="entry name" value="P-loop_NTPase"/>
</dbReference>
<evidence type="ECO:0000256" key="1">
    <source>
        <dbReference type="ARBA" id="ARBA00022614"/>
    </source>
</evidence>
<proteinExistence type="predicted"/>
<dbReference type="InterPro" id="IPR032675">
    <property type="entry name" value="LRR_dom_sf"/>
</dbReference>
<dbReference type="Proteomes" id="UP001189624">
    <property type="component" value="Chromosome 4"/>
</dbReference>
<dbReference type="AlphaFoldDB" id="A0AA86T132"/>
<dbReference type="InterPro" id="IPR044974">
    <property type="entry name" value="Disease_R_plants"/>
</dbReference>
<dbReference type="InterPro" id="IPR035897">
    <property type="entry name" value="Toll_tir_struct_dom_sf"/>
</dbReference>
<dbReference type="Pfam" id="PF23282">
    <property type="entry name" value="WHD_ROQ1"/>
    <property type="match status" value="1"/>
</dbReference>
<dbReference type="Gene3D" id="3.40.50.300">
    <property type="entry name" value="P-loop containing nucleotide triphosphate hydrolases"/>
    <property type="match status" value="1"/>
</dbReference>
<evidence type="ECO:0000256" key="2">
    <source>
        <dbReference type="ARBA" id="ARBA00022737"/>
    </source>
</evidence>
<dbReference type="Pfam" id="PF00931">
    <property type="entry name" value="NB-ARC"/>
    <property type="match status" value="1"/>
</dbReference>
<evidence type="ECO:0000313" key="6">
    <source>
        <dbReference type="EMBL" id="CAJ1947541.1"/>
    </source>
</evidence>
<gene>
    <name evidence="6" type="ORF">AYBTSS11_LOCUS12714</name>
</gene>
<dbReference type="Pfam" id="PF23286">
    <property type="entry name" value="LRR_13"/>
    <property type="match status" value="1"/>
</dbReference>
<name>A0AA86T132_9FABA</name>
<organism evidence="6 7">
    <name type="scientific">Sphenostylis stenocarpa</name>
    <dbReference type="NCBI Taxonomy" id="92480"/>
    <lineage>
        <taxon>Eukaryota</taxon>
        <taxon>Viridiplantae</taxon>
        <taxon>Streptophyta</taxon>
        <taxon>Embryophyta</taxon>
        <taxon>Tracheophyta</taxon>
        <taxon>Spermatophyta</taxon>
        <taxon>Magnoliopsida</taxon>
        <taxon>eudicotyledons</taxon>
        <taxon>Gunneridae</taxon>
        <taxon>Pentapetalae</taxon>
        <taxon>rosids</taxon>
        <taxon>fabids</taxon>
        <taxon>Fabales</taxon>
        <taxon>Fabaceae</taxon>
        <taxon>Papilionoideae</taxon>
        <taxon>50 kb inversion clade</taxon>
        <taxon>NPAAA clade</taxon>
        <taxon>indigoferoid/millettioid clade</taxon>
        <taxon>Phaseoleae</taxon>
        <taxon>Sphenostylis</taxon>
    </lineage>
</organism>
<dbReference type="InterPro" id="IPR002182">
    <property type="entry name" value="NB-ARC"/>
</dbReference>
<keyword evidence="4" id="KW-0520">NAD</keyword>
<evidence type="ECO:0000256" key="3">
    <source>
        <dbReference type="ARBA" id="ARBA00022821"/>
    </source>
</evidence>
<reference evidence="6" key="1">
    <citation type="submission" date="2023-10" db="EMBL/GenBank/DDBJ databases">
        <authorList>
            <person name="Domelevo Entfellner J.-B."/>
        </authorList>
    </citation>
    <scope>NUCLEOTIDE SEQUENCE</scope>
</reference>
<dbReference type="EMBL" id="OY731401">
    <property type="protein sequence ID" value="CAJ1947541.1"/>
    <property type="molecule type" value="Genomic_DNA"/>
</dbReference>
<dbReference type="SUPFAM" id="SSF52540">
    <property type="entry name" value="P-loop containing nucleoside triphosphate hydrolases"/>
    <property type="match status" value="1"/>
</dbReference>
<dbReference type="SMART" id="SM00255">
    <property type="entry name" value="TIR"/>
    <property type="match status" value="1"/>
</dbReference>
<dbReference type="SUPFAM" id="SSF52058">
    <property type="entry name" value="L domain-like"/>
    <property type="match status" value="1"/>
</dbReference>
<dbReference type="InterPro" id="IPR058546">
    <property type="entry name" value="RPS4B/Roq1-like_LRR"/>
</dbReference>
<keyword evidence="2" id="KW-0677">Repeat</keyword>
<evidence type="ECO:0000259" key="5">
    <source>
        <dbReference type="PROSITE" id="PS50104"/>
    </source>
</evidence>
<dbReference type="Pfam" id="PF01582">
    <property type="entry name" value="TIR"/>
    <property type="match status" value="1"/>
</dbReference>
<dbReference type="GO" id="GO:0007165">
    <property type="term" value="P:signal transduction"/>
    <property type="evidence" value="ECO:0007669"/>
    <property type="project" value="InterPro"/>
</dbReference>
<dbReference type="SUPFAM" id="SSF46785">
    <property type="entry name" value="Winged helix' DNA-binding domain"/>
    <property type="match status" value="1"/>
</dbReference>
<dbReference type="GO" id="GO:0006952">
    <property type="term" value="P:defense response"/>
    <property type="evidence" value="ECO:0007669"/>
    <property type="project" value="UniProtKB-KW"/>
</dbReference>
<dbReference type="Gene3D" id="3.80.10.10">
    <property type="entry name" value="Ribonuclease Inhibitor"/>
    <property type="match status" value="1"/>
</dbReference>
<protein>
    <recommendedName>
        <fullName evidence="5">TIR domain-containing protein</fullName>
    </recommendedName>
</protein>
<dbReference type="InterPro" id="IPR042197">
    <property type="entry name" value="Apaf_helical"/>
</dbReference>
<dbReference type="PANTHER" id="PTHR11017">
    <property type="entry name" value="LEUCINE-RICH REPEAT-CONTAINING PROTEIN"/>
    <property type="match status" value="1"/>
</dbReference>
<dbReference type="PANTHER" id="PTHR11017:SF431">
    <property type="entry name" value="ADP-RIBOSYL CYCLASE_CYCLIC ADP-RIBOSE HYDROLASE"/>
    <property type="match status" value="1"/>
</dbReference>
<dbReference type="PRINTS" id="PR00364">
    <property type="entry name" value="DISEASERSIST"/>
</dbReference>
<keyword evidence="1" id="KW-0433">Leucine-rich repeat</keyword>
<dbReference type="Gene3D" id="3.40.50.10140">
    <property type="entry name" value="Toll/interleukin-1 receptor homology (TIR) domain"/>
    <property type="match status" value="1"/>
</dbReference>
<dbReference type="Gene3D" id="1.10.8.430">
    <property type="entry name" value="Helical domain of apoptotic protease-activating factors"/>
    <property type="match status" value="1"/>
</dbReference>
<evidence type="ECO:0000313" key="7">
    <source>
        <dbReference type="Proteomes" id="UP001189624"/>
    </source>
</evidence>
<dbReference type="Gramene" id="rna-AYBTSS11_LOCUS12714">
    <property type="protein sequence ID" value="CAJ1947541.1"/>
    <property type="gene ID" value="gene-AYBTSS11_LOCUS12714"/>
</dbReference>
<dbReference type="SUPFAM" id="SSF52200">
    <property type="entry name" value="Toll/Interleukin receptor TIR domain"/>
    <property type="match status" value="1"/>
</dbReference>
<keyword evidence="3" id="KW-0611">Plant defense</keyword>
<feature type="domain" description="TIR" evidence="5">
    <location>
        <begin position="14"/>
        <end position="184"/>
    </location>
</feature>
<accession>A0AA86T132</accession>
<dbReference type="GO" id="GO:0043531">
    <property type="term" value="F:ADP binding"/>
    <property type="evidence" value="ECO:0007669"/>
    <property type="project" value="InterPro"/>
</dbReference>
<dbReference type="InterPro" id="IPR058192">
    <property type="entry name" value="WHD_ROQ1-like"/>
</dbReference>
<dbReference type="PROSITE" id="PS50104">
    <property type="entry name" value="TIR"/>
    <property type="match status" value="1"/>
</dbReference>
<dbReference type="InterPro" id="IPR000157">
    <property type="entry name" value="TIR_dom"/>
</dbReference>
<dbReference type="FunFam" id="3.40.50.10140:FF:000007">
    <property type="entry name" value="Disease resistance protein (TIR-NBS-LRR class)"/>
    <property type="match status" value="1"/>
</dbReference>
<dbReference type="InterPro" id="IPR036390">
    <property type="entry name" value="WH_DNA-bd_sf"/>
</dbReference>